<evidence type="ECO:0000256" key="8">
    <source>
        <dbReference type="ARBA" id="ARBA00023136"/>
    </source>
</evidence>
<feature type="transmembrane region" description="Helical" evidence="9">
    <location>
        <begin position="299"/>
        <end position="321"/>
    </location>
</feature>
<name>A0AAU7UAT2_9DEIO</name>
<dbReference type="InterPro" id="IPR000515">
    <property type="entry name" value="MetI-like"/>
</dbReference>
<feature type="transmembrane region" description="Helical" evidence="9">
    <location>
        <begin position="227"/>
        <end position="248"/>
    </location>
</feature>
<dbReference type="GO" id="GO:0006817">
    <property type="term" value="P:phosphate ion transport"/>
    <property type="evidence" value="ECO:0007669"/>
    <property type="project" value="UniProtKB-KW"/>
</dbReference>
<gene>
    <name evidence="12" type="primary">pstC</name>
    <name evidence="12" type="ORF">ABOD76_18965</name>
</gene>
<dbReference type="Pfam" id="PF00528">
    <property type="entry name" value="BPD_transp_1"/>
    <property type="match status" value="1"/>
</dbReference>
<dbReference type="Gene3D" id="1.10.3720.10">
    <property type="entry name" value="MetI-like"/>
    <property type="match status" value="1"/>
</dbReference>
<evidence type="ECO:0000256" key="5">
    <source>
        <dbReference type="ARBA" id="ARBA00022592"/>
    </source>
</evidence>
<protein>
    <recommendedName>
        <fullName evidence="10">Phosphate transport system permease protein</fullName>
    </recommendedName>
</protein>
<comment type="function">
    <text evidence="10">Part of the binding-protein-dependent transport system for phosphate; probably responsible for the translocation of the substrate across the membrane.</text>
</comment>
<dbReference type="PANTHER" id="PTHR30425">
    <property type="entry name" value="PHOSPHATE TRANSPORT SYSTEM PERMEASE PROTEIN PST"/>
    <property type="match status" value="1"/>
</dbReference>
<feature type="transmembrane region" description="Helical" evidence="9">
    <location>
        <begin position="113"/>
        <end position="136"/>
    </location>
</feature>
<feature type="transmembrane region" description="Helical" evidence="9">
    <location>
        <begin position="20"/>
        <end position="43"/>
    </location>
</feature>
<reference evidence="12" key="1">
    <citation type="submission" date="2024-06" db="EMBL/GenBank/DDBJ databases">
        <title>Draft Genome Sequence of Deinococcus sonorensis Type Strain KR-87, a Biofilm Producing Representative of the Genus Deinococcus.</title>
        <authorList>
            <person name="Boren L.S."/>
            <person name="Grosso R.A."/>
            <person name="Hugenberg-Cox A.N."/>
            <person name="Hill J.T.E."/>
            <person name="Albert C.M."/>
            <person name="Tuohy J.M."/>
        </authorList>
    </citation>
    <scope>NUCLEOTIDE SEQUENCE</scope>
    <source>
        <strain evidence="12">KR-87</strain>
    </source>
</reference>
<feature type="transmembrane region" description="Helical" evidence="9">
    <location>
        <begin position="75"/>
        <end position="101"/>
    </location>
</feature>
<evidence type="ECO:0000259" key="11">
    <source>
        <dbReference type="PROSITE" id="PS50928"/>
    </source>
</evidence>
<sequence>MTKPLSSPRRLPSSRGDGTFRAIVIGLSVVIILVFVLSVLLLARDSVPALQHFGLGFLTRTAWNPVTGNFGAAPMIAGTLVTSFAALIISVPLALASAIFVAEYAPKWLAGPVSYLVELLAAVPSVVYGLWALFALKPLIQAFQLSLYTRFPDLATRCSELHANNQNSFSCFFFPEAPVGLGLALAIIILTIMILPYTASVARDVIRLVPGDQREAMYALGATKWEVIRLAILPYARAGITGGVILALGRALGETLAVAMVIGNVPEFAKTIWGNTATMSSMIALQFGDAQATLHRSSIITLGLLLFVVSVIVNYGARLLIARLTPKGIQ</sequence>
<dbReference type="GO" id="GO:0005315">
    <property type="term" value="F:phosphate transmembrane transporter activity"/>
    <property type="evidence" value="ECO:0007669"/>
    <property type="project" value="InterPro"/>
</dbReference>
<dbReference type="CDD" id="cd06261">
    <property type="entry name" value="TM_PBP2"/>
    <property type="match status" value="1"/>
</dbReference>
<keyword evidence="7 9" id="KW-1133">Transmembrane helix</keyword>
<proteinExistence type="inferred from homology"/>
<evidence type="ECO:0000256" key="3">
    <source>
        <dbReference type="ARBA" id="ARBA00022448"/>
    </source>
</evidence>
<dbReference type="GO" id="GO:0005886">
    <property type="term" value="C:plasma membrane"/>
    <property type="evidence" value="ECO:0007669"/>
    <property type="project" value="UniProtKB-SubCell"/>
</dbReference>
<evidence type="ECO:0000313" key="12">
    <source>
        <dbReference type="EMBL" id="XBV85490.1"/>
    </source>
</evidence>
<dbReference type="RefSeq" id="WP_350243527.1">
    <property type="nucleotide sequence ID" value="NZ_CP158299.1"/>
</dbReference>
<dbReference type="SUPFAM" id="SSF161098">
    <property type="entry name" value="MetI-like"/>
    <property type="match status" value="1"/>
</dbReference>
<keyword evidence="6 9" id="KW-0812">Transmembrane</keyword>
<dbReference type="PANTHER" id="PTHR30425:SF1">
    <property type="entry name" value="PHOSPHATE TRANSPORT SYSTEM PERMEASE PROTEIN PSTC"/>
    <property type="match status" value="1"/>
</dbReference>
<keyword evidence="5 10" id="KW-0592">Phosphate transport</keyword>
<evidence type="ECO:0000256" key="9">
    <source>
        <dbReference type="RuleBase" id="RU363032"/>
    </source>
</evidence>
<dbReference type="AlphaFoldDB" id="A0AAU7UAT2"/>
<evidence type="ECO:0000256" key="7">
    <source>
        <dbReference type="ARBA" id="ARBA00022989"/>
    </source>
</evidence>
<dbReference type="InterPro" id="IPR035906">
    <property type="entry name" value="MetI-like_sf"/>
</dbReference>
<keyword evidence="8 9" id="KW-0472">Membrane</keyword>
<evidence type="ECO:0000256" key="2">
    <source>
        <dbReference type="ARBA" id="ARBA00007069"/>
    </source>
</evidence>
<feature type="transmembrane region" description="Helical" evidence="9">
    <location>
        <begin position="183"/>
        <end position="206"/>
    </location>
</feature>
<dbReference type="InterPro" id="IPR011864">
    <property type="entry name" value="Phosphate_PstC"/>
</dbReference>
<evidence type="ECO:0000256" key="6">
    <source>
        <dbReference type="ARBA" id="ARBA00022692"/>
    </source>
</evidence>
<dbReference type="PROSITE" id="PS50928">
    <property type="entry name" value="ABC_TM1"/>
    <property type="match status" value="1"/>
</dbReference>
<evidence type="ECO:0000256" key="4">
    <source>
        <dbReference type="ARBA" id="ARBA00022475"/>
    </source>
</evidence>
<keyword evidence="3 9" id="KW-0813">Transport</keyword>
<accession>A0AAU7UAT2</accession>
<evidence type="ECO:0000256" key="10">
    <source>
        <dbReference type="RuleBase" id="RU363054"/>
    </source>
</evidence>
<feature type="domain" description="ABC transmembrane type-1" evidence="11">
    <location>
        <begin position="76"/>
        <end position="317"/>
    </location>
</feature>
<keyword evidence="4 10" id="KW-1003">Cell membrane</keyword>
<dbReference type="KEGG" id="dsc:ABOD76_18965"/>
<organism evidence="12">
    <name type="scientific">Deinococcus sonorensis KR-87</name>
    <dbReference type="NCBI Taxonomy" id="694439"/>
    <lineage>
        <taxon>Bacteria</taxon>
        <taxon>Thermotogati</taxon>
        <taxon>Deinococcota</taxon>
        <taxon>Deinococci</taxon>
        <taxon>Deinococcales</taxon>
        <taxon>Deinococcaceae</taxon>
        <taxon>Deinococcus</taxon>
    </lineage>
</organism>
<comment type="similarity">
    <text evidence="2 10">Belongs to the binding-protein-dependent transport system permease family. CysTW subfamily.</text>
</comment>
<dbReference type="NCBIfam" id="TIGR02138">
    <property type="entry name" value="phosphate_pstC"/>
    <property type="match status" value="1"/>
</dbReference>
<comment type="subcellular location">
    <subcellularLocation>
        <location evidence="1 9">Cell membrane</location>
        <topology evidence="1 9">Multi-pass membrane protein</topology>
    </subcellularLocation>
</comment>
<evidence type="ECO:0000256" key="1">
    <source>
        <dbReference type="ARBA" id="ARBA00004651"/>
    </source>
</evidence>
<dbReference type="InterPro" id="IPR051124">
    <property type="entry name" value="Phosphate_Transport_Permease"/>
</dbReference>
<dbReference type="EMBL" id="CP158299">
    <property type="protein sequence ID" value="XBV85490.1"/>
    <property type="molecule type" value="Genomic_DNA"/>
</dbReference>